<keyword evidence="6" id="KW-0479">Metal-binding</keyword>
<dbReference type="RefSeq" id="WP_305907285.1">
    <property type="nucleotide sequence ID" value="NZ_CP157743.1"/>
</dbReference>
<evidence type="ECO:0000256" key="2">
    <source>
        <dbReference type="ARBA" id="ARBA00007599"/>
    </source>
</evidence>
<accession>A0AAU7NSQ8</accession>
<keyword evidence="9" id="KW-0460">Magnesium</keyword>
<keyword evidence="8" id="KW-0067">ATP-binding</keyword>
<evidence type="ECO:0000256" key="7">
    <source>
        <dbReference type="ARBA" id="ARBA00022741"/>
    </source>
</evidence>
<evidence type="ECO:0000256" key="6">
    <source>
        <dbReference type="ARBA" id="ARBA00022723"/>
    </source>
</evidence>
<evidence type="ECO:0000256" key="5">
    <source>
        <dbReference type="ARBA" id="ARBA00022694"/>
    </source>
</evidence>
<evidence type="ECO:0000256" key="4">
    <source>
        <dbReference type="ARBA" id="ARBA00022490"/>
    </source>
</evidence>
<name>A0AAU7NSQ8_9GAMM</name>
<dbReference type="GO" id="GO:0005524">
    <property type="term" value="F:ATP binding"/>
    <property type="evidence" value="ECO:0007669"/>
    <property type="project" value="UniProtKB-KW"/>
</dbReference>
<reference evidence="11 12" key="1">
    <citation type="journal article" date="2024" name="Microbiology">
        <title>Methylomarinum rosea sp. nov., a novel halophilic methanotrophic bacterium from the hypersaline Lake Elton.</title>
        <authorList>
            <person name="Suleimanov R.Z."/>
            <person name="Oshkin I.Y."/>
            <person name="Danilova O.V."/>
            <person name="Suzina N.E."/>
            <person name="Dedysh S.N."/>
        </authorList>
    </citation>
    <scope>NUCLEOTIDE SEQUENCE [LARGE SCALE GENOMIC DNA]</scope>
    <source>
        <strain evidence="11 12">Ch1-1</strain>
    </source>
</reference>
<dbReference type="InterPro" id="IPR027417">
    <property type="entry name" value="P-loop_NTPase"/>
</dbReference>
<dbReference type="Pfam" id="PF02367">
    <property type="entry name" value="TsaE"/>
    <property type="match status" value="1"/>
</dbReference>
<gene>
    <name evidence="11" type="primary">tsaE</name>
    <name evidence="11" type="ORF">Q9L42_016710</name>
</gene>
<keyword evidence="4" id="KW-0963">Cytoplasm</keyword>
<dbReference type="GO" id="GO:0005737">
    <property type="term" value="C:cytoplasm"/>
    <property type="evidence" value="ECO:0007669"/>
    <property type="project" value="UniProtKB-SubCell"/>
</dbReference>
<keyword evidence="12" id="KW-1185">Reference proteome</keyword>
<dbReference type="NCBIfam" id="TIGR00150">
    <property type="entry name" value="T6A_YjeE"/>
    <property type="match status" value="1"/>
</dbReference>
<dbReference type="EMBL" id="CP157743">
    <property type="protein sequence ID" value="XBS19979.1"/>
    <property type="molecule type" value="Genomic_DNA"/>
</dbReference>
<keyword evidence="5" id="KW-0819">tRNA processing</keyword>
<protein>
    <recommendedName>
        <fullName evidence="3">tRNA threonylcarbamoyladenosine biosynthesis protein TsaE</fullName>
    </recommendedName>
    <alternativeName>
        <fullName evidence="10">t(6)A37 threonylcarbamoyladenosine biosynthesis protein TsaE</fullName>
    </alternativeName>
</protein>
<dbReference type="KEGG" id="mech:Q9L42_016710"/>
<dbReference type="PANTHER" id="PTHR33540">
    <property type="entry name" value="TRNA THREONYLCARBAMOYLADENOSINE BIOSYNTHESIS PROTEIN TSAE"/>
    <property type="match status" value="1"/>
</dbReference>
<comment type="subcellular location">
    <subcellularLocation>
        <location evidence="1">Cytoplasm</location>
    </subcellularLocation>
</comment>
<dbReference type="AlphaFoldDB" id="A0AAU7NSQ8"/>
<dbReference type="GO" id="GO:0046872">
    <property type="term" value="F:metal ion binding"/>
    <property type="evidence" value="ECO:0007669"/>
    <property type="project" value="UniProtKB-KW"/>
</dbReference>
<dbReference type="PANTHER" id="PTHR33540:SF2">
    <property type="entry name" value="TRNA THREONYLCARBAMOYLADENOSINE BIOSYNTHESIS PROTEIN TSAE"/>
    <property type="match status" value="1"/>
</dbReference>
<evidence type="ECO:0000256" key="8">
    <source>
        <dbReference type="ARBA" id="ARBA00022840"/>
    </source>
</evidence>
<dbReference type="GO" id="GO:0002949">
    <property type="term" value="P:tRNA threonylcarbamoyladenosine modification"/>
    <property type="evidence" value="ECO:0007669"/>
    <property type="project" value="InterPro"/>
</dbReference>
<sequence>MKITLETTEDTEQFGAQLWRMLPERCLIFLRGDLGAGKTTLVRGVLRAAGHRGAVKSPTYTLVEEYCLNGRALFHFDLYRIKDPEELEWIGIRDYMQQGICFIEWPEMGVGFLPPADIELTLQVAGQGRVMEIKGLSERLMKNVILNWKNKDILL</sequence>
<organism evidence="11 12">
    <name type="scientific">Methylomarinum roseum</name>
    <dbReference type="NCBI Taxonomy" id="3067653"/>
    <lineage>
        <taxon>Bacteria</taxon>
        <taxon>Pseudomonadati</taxon>
        <taxon>Pseudomonadota</taxon>
        <taxon>Gammaproteobacteria</taxon>
        <taxon>Methylococcales</taxon>
        <taxon>Methylococcaceae</taxon>
        <taxon>Methylomarinum</taxon>
    </lineage>
</organism>
<keyword evidence="7" id="KW-0547">Nucleotide-binding</keyword>
<evidence type="ECO:0000256" key="10">
    <source>
        <dbReference type="ARBA" id="ARBA00032441"/>
    </source>
</evidence>
<dbReference type="Proteomes" id="UP001225378">
    <property type="component" value="Chromosome"/>
</dbReference>
<proteinExistence type="inferred from homology"/>
<dbReference type="InterPro" id="IPR003442">
    <property type="entry name" value="T6A_TsaE"/>
</dbReference>
<evidence type="ECO:0000256" key="3">
    <source>
        <dbReference type="ARBA" id="ARBA00019010"/>
    </source>
</evidence>
<evidence type="ECO:0000313" key="11">
    <source>
        <dbReference type="EMBL" id="XBS19979.1"/>
    </source>
</evidence>
<evidence type="ECO:0000313" key="12">
    <source>
        <dbReference type="Proteomes" id="UP001225378"/>
    </source>
</evidence>
<evidence type="ECO:0000256" key="9">
    <source>
        <dbReference type="ARBA" id="ARBA00022842"/>
    </source>
</evidence>
<dbReference type="SUPFAM" id="SSF52540">
    <property type="entry name" value="P-loop containing nucleoside triphosphate hydrolases"/>
    <property type="match status" value="1"/>
</dbReference>
<evidence type="ECO:0000256" key="1">
    <source>
        <dbReference type="ARBA" id="ARBA00004496"/>
    </source>
</evidence>
<dbReference type="Gene3D" id="3.40.50.300">
    <property type="entry name" value="P-loop containing nucleotide triphosphate hydrolases"/>
    <property type="match status" value="1"/>
</dbReference>
<comment type="similarity">
    <text evidence="2">Belongs to the TsaE family.</text>
</comment>